<keyword evidence="3 5" id="KW-0067">ATP-binding</keyword>
<evidence type="ECO:0000256" key="1">
    <source>
        <dbReference type="ARBA" id="ARBA00022448"/>
    </source>
</evidence>
<dbReference type="InterPro" id="IPR050319">
    <property type="entry name" value="ABC_transp_ATP-bind"/>
</dbReference>
<protein>
    <submittedName>
        <fullName evidence="5">ABC transporter ATP-binding protein</fullName>
    </submittedName>
</protein>
<evidence type="ECO:0000313" key="5">
    <source>
        <dbReference type="EMBL" id="MBC5737795.1"/>
    </source>
</evidence>
<comment type="caution">
    <text evidence="5">The sequence shown here is derived from an EMBL/GenBank/DDBJ whole genome shotgun (WGS) entry which is preliminary data.</text>
</comment>
<dbReference type="Pfam" id="PF00005">
    <property type="entry name" value="ABC_tran"/>
    <property type="match status" value="1"/>
</dbReference>
<dbReference type="InterPro" id="IPR027417">
    <property type="entry name" value="P-loop_NTPase"/>
</dbReference>
<keyword evidence="6" id="KW-1185">Reference proteome</keyword>
<evidence type="ECO:0000256" key="3">
    <source>
        <dbReference type="ARBA" id="ARBA00022840"/>
    </source>
</evidence>
<dbReference type="PANTHER" id="PTHR43776">
    <property type="entry name" value="TRANSPORT ATP-BINDING PROTEIN"/>
    <property type="match status" value="1"/>
</dbReference>
<keyword evidence="2" id="KW-0547">Nucleotide-binding</keyword>
<dbReference type="InterPro" id="IPR003593">
    <property type="entry name" value="AAA+_ATPase"/>
</dbReference>
<dbReference type="InterPro" id="IPR017871">
    <property type="entry name" value="ABC_transporter-like_CS"/>
</dbReference>
<dbReference type="GO" id="GO:0016887">
    <property type="term" value="F:ATP hydrolysis activity"/>
    <property type="evidence" value="ECO:0007669"/>
    <property type="project" value="InterPro"/>
</dbReference>
<dbReference type="InterPro" id="IPR003439">
    <property type="entry name" value="ABC_transporter-like_ATP-bd"/>
</dbReference>
<dbReference type="SMART" id="SM00382">
    <property type="entry name" value="AAA"/>
    <property type="match status" value="1"/>
</dbReference>
<dbReference type="CDD" id="cd03257">
    <property type="entry name" value="ABC_NikE_OppD_transporters"/>
    <property type="match status" value="1"/>
</dbReference>
<dbReference type="EMBL" id="JACOPQ010000009">
    <property type="protein sequence ID" value="MBC5737795.1"/>
    <property type="molecule type" value="Genomic_DNA"/>
</dbReference>
<proteinExistence type="predicted"/>
<dbReference type="AlphaFoldDB" id="A0A8J6MD69"/>
<dbReference type="PROSITE" id="PS50893">
    <property type="entry name" value="ABC_TRANSPORTER_2"/>
    <property type="match status" value="1"/>
</dbReference>
<dbReference type="GO" id="GO:0005524">
    <property type="term" value="F:ATP binding"/>
    <property type="evidence" value="ECO:0007669"/>
    <property type="project" value="UniProtKB-KW"/>
</dbReference>
<dbReference type="Proteomes" id="UP000607645">
    <property type="component" value="Unassembled WGS sequence"/>
</dbReference>
<reference evidence="5" key="1">
    <citation type="submission" date="2020-08" db="EMBL/GenBank/DDBJ databases">
        <title>Genome public.</title>
        <authorList>
            <person name="Liu C."/>
            <person name="Sun Q."/>
        </authorList>
    </citation>
    <scope>NUCLEOTIDE SEQUENCE</scope>
    <source>
        <strain evidence="5">NSJ-52</strain>
    </source>
</reference>
<accession>A0A8J6MD69</accession>
<dbReference type="GO" id="GO:0055085">
    <property type="term" value="P:transmembrane transport"/>
    <property type="evidence" value="ECO:0007669"/>
    <property type="project" value="UniProtKB-ARBA"/>
</dbReference>
<organism evidence="5 6">
    <name type="scientific">Lawsonibacter faecis</name>
    <dbReference type="NCBI Taxonomy" id="2763052"/>
    <lineage>
        <taxon>Bacteria</taxon>
        <taxon>Bacillati</taxon>
        <taxon>Bacillota</taxon>
        <taxon>Clostridia</taxon>
        <taxon>Eubacteriales</taxon>
        <taxon>Oscillospiraceae</taxon>
        <taxon>Lawsonibacter</taxon>
    </lineage>
</organism>
<dbReference type="SUPFAM" id="SSF52540">
    <property type="entry name" value="P-loop containing nucleoside triphosphate hydrolases"/>
    <property type="match status" value="1"/>
</dbReference>
<gene>
    <name evidence="5" type="ORF">H8S62_12335</name>
</gene>
<evidence type="ECO:0000259" key="4">
    <source>
        <dbReference type="PROSITE" id="PS50893"/>
    </source>
</evidence>
<evidence type="ECO:0000256" key="2">
    <source>
        <dbReference type="ARBA" id="ARBA00022741"/>
    </source>
</evidence>
<feature type="domain" description="ABC transporter" evidence="4">
    <location>
        <begin position="4"/>
        <end position="237"/>
    </location>
</feature>
<evidence type="ECO:0000313" key="6">
    <source>
        <dbReference type="Proteomes" id="UP000607645"/>
    </source>
</evidence>
<keyword evidence="1" id="KW-0813">Transport</keyword>
<sequence>MDCLAASHLSKRFPVRDGRSGSFVQAVDDISLSLAPGESLGVIGTSGCGKTTLVRLLLGLLRPDSGTVTRQGRSGFVGQDPYAGLCPAMPVGRIVAEPLLFSGLARRLRDCAPQVEEALALVRLDPGTYAPRLPSQLSGGERQRVALARALICSPGLLVLDEPTSMLDQEVKDSVADLIRDASARRGAAFLMVTHDILLAGRICGRICVMDHGRIIEEGPAEQIMTAPRQPLTRDLIRIGSDVKSYWAERYGI</sequence>
<dbReference type="PROSITE" id="PS00211">
    <property type="entry name" value="ABC_TRANSPORTER_1"/>
    <property type="match status" value="1"/>
</dbReference>
<dbReference type="Gene3D" id="3.40.50.300">
    <property type="entry name" value="P-loop containing nucleotide triphosphate hydrolases"/>
    <property type="match status" value="1"/>
</dbReference>
<name>A0A8J6MD69_9FIRM</name>